<comment type="caution">
    <text evidence="2">The sequence shown here is derived from an EMBL/GenBank/DDBJ whole genome shotgun (WGS) entry which is preliminary data.</text>
</comment>
<dbReference type="EMBL" id="JAEPBH010000058">
    <property type="protein sequence ID" value="MBK4716858.1"/>
    <property type="molecule type" value="Genomic_DNA"/>
</dbReference>
<feature type="domain" description="CinA C-terminal" evidence="1">
    <location>
        <begin position="16"/>
        <end position="165"/>
    </location>
</feature>
<evidence type="ECO:0000259" key="1">
    <source>
        <dbReference type="Pfam" id="PF02464"/>
    </source>
</evidence>
<proteinExistence type="predicted"/>
<dbReference type="NCBIfam" id="NF002972">
    <property type="entry name" value="PRK03657.1"/>
    <property type="match status" value="1"/>
</dbReference>
<dbReference type="Pfam" id="PF02464">
    <property type="entry name" value="CinA"/>
    <property type="match status" value="1"/>
</dbReference>
<dbReference type="NCBIfam" id="TIGR00199">
    <property type="entry name" value="PncC_domain"/>
    <property type="match status" value="1"/>
</dbReference>
<reference evidence="2" key="1">
    <citation type="submission" date="2021-01" db="EMBL/GenBank/DDBJ databases">
        <title>Intestinitalea alba gen. nov., sp. nov., a novel genus of the family Enterobacteriaceae, isolated from the gut of the plastic-eating mealworm Tenebrio molitor L.</title>
        <authorList>
            <person name="Yang Y."/>
        </authorList>
    </citation>
    <scope>NUCLEOTIDE SEQUENCE</scope>
    <source>
        <strain evidence="2">BIT-L3</strain>
    </source>
</reference>
<dbReference type="InterPro" id="IPR036653">
    <property type="entry name" value="CinA-like_C"/>
</dbReference>
<keyword evidence="2" id="KW-0413">Isomerase</keyword>
<evidence type="ECO:0000313" key="3">
    <source>
        <dbReference type="Proteomes" id="UP000659047"/>
    </source>
</evidence>
<gene>
    <name evidence="2" type="ORF">JJB97_16265</name>
</gene>
<dbReference type="Proteomes" id="UP000659047">
    <property type="component" value="Unassembled WGS sequence"/>
</dbReference>
<dbReference type="RefSeq" id="WP_238715127.1">
    <property type="nucleotide sequence ID" value="NZ_JAEPBH010000058.1"/>
</dbReference>
<dbReference type="SUPFAM" id="SSF142433">
    <property type="entry name" value="CinA-like"/>
    <property type="match status" value="1"/>
</dbReference>
<accession>A0A8K0V4E8</accession>
<keyword evidence="3" id="KW-1185">Reference proteome</keyword>
<dbReference type="InterPro" id="IPR008136">
    <property type="entry name" value="CinA_C"/>
</dbReference>
<dbReference type="AlphaFoldDB" id="A0A8K0V4E8"/>
<protein>
    <submittedName>
        <fullName evidence="2">2-oxo-tetronate isomerase</fullName>
    </submittedName>
</protein>
<sequence length="172" mass="18180">MKNQTWTEVKTTGEWTKRVAGALTERGLQLTTAESCTGGNLAAALCAEAGTAAFYDTGMITFSDGAKKKVLGVQESTLAKYSAVSAQCVQEMSAGALDIAKADIGIAISGYAGPDGGEDGTPAGTVWFAWNFRGHIETERVLFTGESQDVVEKAVRYSLAKLVEKLSEWETG</sequence>
<name>A0A8K0V4E8_9ENTR</name>
<evidence type="ECO:0000313" key="2">
    <source>
        <dbReference type="EMBL" id="MBK4716858.1"/>
    </source>
</evidence>
<dbReference type="Gene3D" id="3.90.950.20">
    <property type="entry name" value="CinA-like"/>
    <property type="match status" value="1"/>
</dbReference>
<dbReference type="GO" id="GO:0016853">
    <property type="term" value="F:isomerase activity"/>
    <property type="evidence" value="ECO:0007669"/>
    <property type="project" value="UniProtKB-KW"/>
</dbReference>
<organism evidence="2 3">
    <name type="scientific">Tenebrionibacter intestinalis</name>
    <dbReference type="NCBI Taxonomy" id="2799638"/>
    <lineage>
        <taxon>Bacteria</taxon>
        <taxon>Pseudomonadati</taxon>
        <taxon>Pseudomonadota</taxon>
        <taxon>Gammaproteobacteria</taxon>
        <taxon>Enterobacterales</taxon>
        <taxon>Enterobacteriaceae</taxon>
        <taxon>Tenebrionibacter/Tenebrionicola group</taxon>
        <taxon>Tenebrionibacter</taxon>
    </lineage>
</organism>